<dbReference type="Gene3D" id="1.20.1250.20">
    <property type="entry name" value="MFS general substrate transporter like domains"/>
    <property type="match status" value="2"/>
</dbReference>
<evidence type="ECO:0000256" key="2">
    <source>
        <dbReference type="ARBA" id="ARBA00022692"/>
    </source>
</evidence>
<keyword evidence="8" id="KW-1185">Reference proteome</keyword>
<sequence length="596" mass="64519">MPVPLIALRSRECMRTPPAVAMAFVPTLHHELTSQPLKPELTASINPFSTPIRTSPRHSADIIAENAVQDTLQDVTLTQPAPEPQPAQQVFERAPLPETNRPRQLAVTILIVLSNLVQMIVNFSGVAGGRTFSESLHVKPSYATWMAASYGLTQGTFVLMSGRLGDVYGHRKMLLGGGAWLCICTLASAFCTNFFAFVTMRALAGVGGAAIMPNAVAMIAITNPPGRVRNLSLGFFAASAPLGGYFSALFLGAFLENTHWKWFFVFVACLGAAIFIPLWLLSRGEVTILHTGKIDWLGAGLGTGALILFNFVWNQAPSVGWSTPYEIALLIISVILFTLFIIWEHKTPHPILPPEIFHAPSFAILVLVILLNYMTVGTVLWYQLLWLQEVWHWSTLQFAIGWTPFVICGTAAACLAAWLIPRLAAQWILALGTGAVLASTALMATVSEKQSYWAQVFPSVVLFSFCPDLVYTAGQIIASNSVRRNQQGVAGSIIGTLNLYGNSLGLGFASTVEVQIAKDSGNAIAGYRAALYFGVAISAVALILDLAFVRRVKDEREGWEEGDDEGVLGIELHQAAATGVQVARLEDGRGVVQRVE</sequence>
<dbReference type="PANTHER" id="PTHR42718">
    <property type="entry name" value="MAJOR FACILITATOR SUPERFAMILY MULTIDRUG TRANSPORTER MFSC"/>
    <property type="match status" value="1"/>
</dbReference>
<feature type="transmembrane region" description="Helical" evidence="5">
    <location>
        <begin position="143"/>
        <end position="162"/>
    </location>
</feature>
<organism evidence="7 8">
    <name type="scientific">Aspergillus calidoustus</name>
    <dbReference type="NCBI Taxonomy" id="454130"/>
    <lineage>
        <taxon>Eukaryota</taxon>
        <taxon>Fungi</taxon>
        <taxon>Dikarya</taxon>
        <taxon>Ascomycota</taxon>
        <taxon>Pezizomycotina</taxon>
        <taxon>Eurotiomycetes</taxon>
        <taxon>Eurotiomycetidae</taxon>
        <taxon>Eurotiales</taxon>
        <taxon>Aspergillaceae</taxon>
        <taxon>Aspergillus</taxon>
        <taxon>Aspergillus subgen. Nidulantes</taxon>
    </lineage>
</organism>
<feature type="transmembrane region" description="Helical" evidence="5">
    <location>
        <begin position="529"/>
        <end position="549"/>
    </location>
</feature>
<reference evidence="8" key="1">
    <citation type="journal article" date="2016" name="Genome Announc.">
        <title>Draft genome sequences of fungus Aspergillus calidoustus.</title>
        <authorList>
            <person name="Horn F."/>
            <person name="Linde J."/>
            <person name="Mattern D.J."/>
            <person name="Walther G."/>
            <person name="Guthke R."/>
            <person name="Scherlach K."/>
            <person name="Martin K."/>
            <person name="Brakhage A.A."/>
            <person name="Petzke L."/>
            <person name="Valiante V."/>
        </authorList>
    </citation>
    <scope>NUCLEOTIDE SEQUENCE [LARGE SCALE GENOMIC DNA]</scope>
    <source>
        <strain evidence="8">SF006504</strain>
    </source>
</reference>
<evidence type="ECO:0000256" key="5">
    <source>
        <dbReference type="SAM" id="Phobius"/>
    </source>
</evidence>
<feature type="transmembrane region" description="Helical" evidence="5">
    <location>
        <begin position="174"/>
        <end position="196"/>
    </location>
</feature>
<feature type="transmembrane region" description="Helical" evidence="5">
    <location>
        <begin position="325"/>
        <end position="343"/>
    </location>
</feature>
<dbReference type="InterPro" id="IPR011701">
    <property type="entry name" value="MFS"/>
</dbReference>
<feature type="transmembrane region" description="Helical" evidence="5">
    <location>
        <begin position="233"/>
        <end position="254"/>
    </location>
</feature>
<feature type="transmembrane region" description="Helical" evidence="5">
    <location>
        <begin position="105"/>
        <end position="123"/>
    </location>
</feature>
<dbReference type="PANTHER" id="PTHR42718:SF41">
    <property type="entry name" value="MFS TRANSPORTER OF UNKOWN SPECIFICITY (AFU_ORTHOLOGUE AFUA_5G09940)-RELATED"/>
    <property type="match status" value="1"/>
</dbReference>
<dbReference type="OMA" id="FIMPNAV"/>
<dbReference type="GO" id="GO:0016020">
    <property type="term" value="C:membrane"/>
    <property type="evidence" value="ECO:0007669"/>
    <property type="project" value="UniProtKB-SubCell"/>
</dbReference>
<keyword evidence="2 5" id="KW-0812">Transmembrane</keyword>
<protein>
    <recommendedName>
        <fullName evidence="6">Major facilitator superfamily (MFS) profile domain-containing protein</fullName>
    </recommendedName>
</protein>
<evidence type="ECO:0000256" key="1">
    <source>
        <dbReference type="ARBA" id="ARBA00004141"/>
    </source>
</evidence>
<feature type="transmembrane region" description="Helical" evidence="5">
    <location>
        <begin position="396"/>
        <end position="420"/>
    </location>
</feature>
<evidence type="ECO:0000256" key="3">
    <source>
        <dbReference type="ARBA" id="ARBA00022989"/>
    </source>
</evidence>
<dbReference type="EMBL" id="CDMC01000020">
    <property type="protein sequence ID" value="CEL10779.1"/>
    <property type="molecule type" value="Genomic_DNA"/>
</dbReference>
<dbReference type="SUPFAM" id="SSF103473">
    <property type="entry name" value="MFS general substrate transporter"/>
    <property type="match status" value="1"/>
</dbReference>
<gene>
    <name evidence="7" type="ORF">ASPCAL13892</name>
</gene>
<dbReference type="InterPro" id="IPR036259">
    <property type="entry name" value="MFS_trans_sf"/>
</dbReference>
<dbReference type="GO" id="GO:0022857">
    <property type="term" value="F:transmembrane transporter activity"/>
    <property type="evidence" value="ECO:0007669"/>
    <property type="project" value="InterPro"/>
</dbReference>
<feature type="transmembrane region" description="Helical" evidence="5">
    <location>
        <begin position="427"/>
        <end position="446"/>
    </location>
</feature>
<feature type="transmembrane region" description="Helical" evidence="5">
    <location>
        <begin position="202"/>
        <end position="221"/>
    </location>
</feature>
<feature type="transmembrane region" description="Helical" evidence="5">
    <location>
        <begin position="260"/>
        <end position="282"/>
    </location>
</feature>
<keyword evidence="4 5" id="KW-0472">Membrane</keyword>
<comment type="subcellular location">
    <subcellularLocation>
        <location evidence="1">Membrane</location>
        <topology evidence="1">Multi-pass membrane protein</topology>
    </subcellularLocation>
</comment>
<proteinExistence type="predicted"/>
<name>A0A0U5GFT1_ASPCI</name>
<feature type="domain" description="Major facilitator superfamily (MFS) profile" evidence="6">
    <location>
        <begin position="103"/>
        <end position="553"/>
    </location>
</feature>
<evidence type="ECO:0000313" key="7">
    <source>
        <dbReference type="EMBL" id="CEL10779.1"/>
    </source>
</evidence>
<feature type="transmembrane region" description="Helical" evidence="5">
    <location>
        <begin position="364"/>
        <end position="384"/>
    </location>
</feature>
<feature type="transmembrane region" description="Helical" evidence="5">
    <location>
        <begin position="489"/>
        <end position="509"/>
    </location>
</feature>
<evidence type="ECO:0000256" key="4">
    <source>
        <dbReference type="ARBA" id="ARBA00023136"/>
    </source>
</evidence>
<feature type="transmembrane region" description="Helical" evidence="5">
    <location>
        <begin position="294"/>
        <end position="313"/>
    </location>
</feature>
<dbReference type="OrthoDB" id="440755at2759"/>
<dbReference type="Pfam" id="PF07690">
    <property type="entry name" value="MFS_1"/>
    <property type="match status" value="1"/>
</dbReference>
<dbReference type="Proteomes" id="UP000054771">
    <property type="component" value="Unassembled WGS sequence"/>
</dbReference>
<keyword evidence="3 5" id="KW-1133">Transmembrane helix</keyword>
<dbReference type="InterPro" id="IPR020846">
    <property type="entry name" value="MFS_dom"/>
</dbReference>
<evidence type="ECO:0000259" key="6">
    <source>
        <dbReference type="PROSITE" id="PS50850"/>
    </source>
</evidence>
<accession>A0A0U5GFT1</accession>
<dbReference type="PROSITE" id="PS50850">
    <property type="entry name" value="MFS"/>
    <property type="match status" value="1"/>
</dbReference>
<evidence type="ECO:0000313" key="8">
    <source>
        <dbReference type="Proteomes" id="UP000054771"/>
    </source>
</evidence>
<dbReference type="AlphaFoldDB" id="A0A0U5GFT1"/>